<proteinExistence type="predicted"/>
<dbReference type="Proteomes" id="UP000193411">
    <property type="component" value="Unassembled WGS sequence"/>
</dbReference>
<gene>
    <name evidence="2" type="ORF">BCR44DRAFT_1426378</name>
</gene>
<protein>
    <recommendedName>
        <fullName evidence="4">Ubiquitin-like domain-containing protein</fullName>
    </recommendedName>
</protein>
<keyword evidence="3" id="KW-1185">Reference proteome</keyword>
<dbReference type="InterPro" id="IPR029071">
    <property type="entry name" value="Ubiquitin-like_domsf"/>
</dbReference>
<feature type="compositionally biased region" description="Low complexity" evidence="1">
    <location>
        <begin position="519"/>
        <end position="540"/>
    </location>
</feature>
<reference evidence="2 3" key="1">
    <citation type="submission" date="2016-07" db="EMBL/GenBank/DDBJ databases">
        <title>Pervasive Adenine N6-methylation of Active Genes in Fungi.</title>
        <authorList>
            <consortium name="DOE Joint Genome Institute"/>
            <person name="Mondo S.J."/>
            <person name="Dannebaum R.O."/>
            <person name="Kuo R.C."/>
            <person name="Labutti K."/>
            <person name="Haridas S."/>
            <person name="Kuo A."/>
            <person name="Salamov A."/>
            <person name="Ahrendt S.R."/>
            <person name="Lipzen A."/>
            <person name="Sullivan W."/>
            <person name="Andreopoulos W.B."/>
            <person name="Clum A."/>
            <person name="Lindquist E."/>
            <person name="Daum C."/>
            <person name="Ramamoorthy G.K."/>
            <person name="Gryganskyi A."/>
            <person name="Culley D."/>
            <person name="Magnuson J.K."/>
            <person name="James T.Y."/>
            <person name="O'Malley M.A."/>
            <person name="Stajich J.E."/>
            <person name="Spatafora J.W."/>
            <person name="Visel A."/>
            <person name="Grigoriev I.V."/>
        </authorList>
    </citation>
    <scope>NUCLEOTIDE SEQUENCE [LARGE SCALE GENOMIC DNA]</scope>
    <source>
        <strain evidence="2 3">PL171</strain>
    </source>
</reference>
<feature type="compositionally biased region" description="Low complexity" evidence="1">
    <location>
        <begin position="206"/>
        <end position="235"/>
    </location>
</feature>
<dbReference type="Gene3D" id="3.10.20.90">
    <property type="entry name" value="Phosphatidylinositol 3-kinase Catalytic Subunit, Chain A, domain 1"/>
    <property type="match status" value="1"/>
</dbReference>
<organism evidence="2 3">
    <name type="scientific">Catenaria anguillulae PL171</name>
    <dbReference type="NCBI Taxonomy" id="765915"/>
    <lineage>
        <taxon>Eukaryota</taxon>
        <taxon>Fungi</taxon>
        <taxon>Fungi incertae sedis</taxon>
        <taxon>Blastocladiomycota</taxon>
        <taxon>Blastocladiomycetes</taxon>
        <taxon>Blastocladiales</taxon>
        <taxon>Catenariaceae</taxon>
        <taxon>Catenaria</taxon>
    </lineage>
</organism>
<dbReference type="AlphaFoldDB" id="A0A1Y2HZG2"/>
<evidence type="ECO:0008006" key="4">
    <source>
        <dbReference type="Google" id="ProtNLM"/>
    </source>
</evidence>
<feature type="compositionally biased region" description="Polar residues" evidence="1">
    <location>
        <begin position="303"/>
        <end position="322"/>
    </location>
</feature>
<feature type="region of interest" description="Disordered" evidence="1">
    <location>
        <begin position="206"/>
        <end position="243"/>
    </location>
</feature>
<evidence type="ECO:0000256" key="1">
    <source>
        <dbReference type="SAM" id="MobiDB-lite"/>
    </source>
</evidence>
<feature type="region of interest" description="Disordered" evidence="1">
    <location>
        <begin position="279"/>
        <end position="322"/>
    </location>
</feature>
<comment type="caution">
    <text evidence="2">The sequence shown here is derived from an EMBL/GenBank/DDBJ whole genome shotgun (WGS) entry which is preliminary data.</text>
</comment>
<sequence length="597" mass="61617">MASLTANPNAPNLCIRVLSPSFSSPIIVDNASSSPTQAATNGSVHLAASLSVLSPLASPTGKPMYRVHPYATVAHLKRAIAARVDQACSRSLVPSNPDSVSLVFSGRVLTDDEPLGEAFARFLPDISEFSTTEIDQDEPIVLTVHALIRPATPSSSLRSSSSTASSSSMSFSSRLSDAFATNTVLFAPQPGSNVAVSSSVPSSSSWLSNSGSASGSPTGAPSSSSASFSSVAPAGTSAALPRPRFTSTPASLGASSLAASAGPATNASIPAVFLPSAARSPGEVPLSPRQQPTAAQAPPQPTFDTASANQTAVPSAVSTAESTAVESPYTNPMIAQWHEYYNDYYRQYYTTQLQAILAAREAVDIAASTSASAHPATANQEATLRHRAAPGDAPIVTPTVNAPQDIQPQRSLLARLFILATHSLVPPPPPAPGRPNAAPLDPLVHARHVTRNVILAIMKWTFVRQLFGRSATPALQPYVDMLMVLGMLASAGIVDVAGMWRRAAAWLVSSSAAAVPAPDAPRAVPVEQGEQEQGQAGQQAPETPGVRRSGAAAVIASFFVSMVPGSHPLDPATTAAEHLRAMDAFEEQEAGAAAPAR</sequence>
<evidence type="ECO:0000313" key="3">
    <source>
        <dbReference type="Proteomes" id="UP000193411"/>
    </source>
</evidence>
<name>A0A1Y2HZG2_9FUNG</name>
<dbReference type="EMBL" id="MCFL01000005">
    <property type="protein sequence ID" value="ORZ39354.1"/>
    <property type="molecule type" value="Genomic_DNA"/>
</dbReference>
<feature type="region of interest" description="Disordered" evidence="1">
    <location>
        <begin position="519"/>
        <end position="546"/>
    </location>
</feature>
<dbReference type="CDD" id="cd17039">
    <property type="entry name" value="Ubl_ubiquitin_like"/>
    <property type="match status" value="1"/>
</dbReference>
<accession>A0A1Y2HZG2</accession>
<dbReference type="SUPFAM" id="SSF54236">
    <property type="entry name" value="Ubiquitin-like"/>
    <property type="match status" value="1"/>
</dbReference>
<evidence type="ECO:0000313" key="2">
    <source>
        <dbReference type="EMBL" id="ORZ39354.1"/>
    </source>
</evidence>